<dbReference type="InterPro" id="IPR003599">
    <property type="entry name" value="Ig_sub"/>
</dbReference>
<evidence type="ECO:0000256" key="24">
    <source>
        <dbReference type="SAM" id="Coils"/>
    </source>
</evidence>
<keyword evidence="9 25" id="KW-0732">Signal</keyword>
<comment type="catalytic activity">
    <reaction evidence="17">
        <text>bromide + H2O2 = hypobromite + H2O</text>
        <dbReference type="Rhea" id="RHEA:66016"/>
        <dbReference type="ChEBI" id="CHEBI:15377"/>
        <dbReference type="ChEBI" id="CHEBI:15858"/>
        <dbReference type="ChEBI" id="CHEBI:16240"/>
        <dbReference type="ChEBI" id="CHEBI:29250"/>
    </reaction>
    <physiologicalReaction direction="left-to-right" evidence="17">
        <dbReference type="Rhea" id="RHEA:66017"/>
    </physiologicalReaction>
</comment>
<dbReference type="GO" id="GO:0071944">
    <property type="term" value="C:cell periphery"/>
    <property type="evidence" value="ECO:0007669"/>
    <property type="project" value="UniProtKB-ARBA"/>
</dbReference>
<dbReference type="SMART" id="SM00409">
    <property type="entry name" value="IG"/>
    <property type="match status" value="4"/>
</dbReference>
<keyword evidence="8 23" id="KW-0479">Metal-binding</keyword>
<evidence type="ECO:0000256" key="16">
    <source>
        <dbReference type="ARBA" id="ARBA00023319"/>
    </source>
</evidence>
<keyword evidence="10" id="KW-0677">Repeat</keyword>
<dbReference type="CDD" id="cd09826">
    <property type="entry name" value="peroxidasin_like"/>
    <property type="match status" value="1"/>
</dbReference>
<comment type="cofactor">
    <cofactor evidence="1">
        <name>heme b</name>
        <dbReference type="ChEBI" id="CHEBI:60344"/>
    </cofactor>
</comment>
<dbReference type="Gene3D" id="2.60.40.10">
    <property type="entry name" value="Immunoglobulins"/>
    <property type="match status" value="4"/>
</dbReference>
<evidence type="ECO:0000256" key="14">
    <source>
        <dbReference type="ARBA" id="ARBA00023157"/>
    </source>
</evidence>
<evidence type="ECO:0000256" key="6">
    <source>
        <dbReference type="ARBA" id="ARBA00022614"/>
    </source>
</evidence>
<feature type="domain" description="Ig-like" evidence="26">
    <location>
        <begin position="523"/>
        <end position="608"/>
    </location>
</feature>
<dbReference type="GO" id="GO:0005615">
    <property type="term" value="C:extracellular space"/>
    <property type="evidence" value="ECO:0007669"/>
    <property type="project" value="TreeGrafter"/>
</dbReference>
<feature type="domain" description="Ig-like" evidence="26">
    <location>
        <begin position="428"/>
        <end position="519"/>
    </location>
</feature>
<dbReference type="InterPro" id="IPR000483">
    <property type="entry name" value="Cys-rich_flank_reg_C"/>
</dbReference>
<keyword evidence="12" id="KW-0560">Oxidoreductase</keyword>
<dbReference type="GO" id="GO:0020037">
    <property type="term" value="F:heme binding"/>
    <property type="evidence" value="ECO:0007669"/>
    <property type="project" value="InterPro"/>
</dbReference>
<proteinExistence type="inferred from homology"/>
<dbReference type="SUPFAM" id="SSF48113">
    <property type="entry name" value="Heme-dependent peroxidases"/>
    <property type="match status" value="1"/>
</dbReference>
<dbReference type="InterPro" id="IPR010255">
    <property type="entry name" value="Haem_peroxidase_sf"/>
</dbReference>
<dbReference type="SUPFAM" id="SSF52058">
    <property type="entry name" value="L domain-like"/>
    <property type="match status" value="1"/>
</dbReference>
<evidence type="ECO:0000256" key="8">
    <source>
        <dbReference type="ARBA" id="ARBA00022723"/>
    </source>
</evidence>
<accession>A0A8K0DJA9</accession>
<keyword evidence="24" id="KW-0175">Coiled coil</keyword>
<dbReference type="PROSITE" id="PS50292">
    <property type="entry name" value="PEROXIDASE_3"/>
    <property type="match status" value="1"/>
</dbReference>
<dbReference type="Proteomes" id="UP000801492">
    <property type="component" value="Unassembled WGS sequence"/>
</dbReference>
<evidence type="ECO:0000256" key="25">
    <source>
        <dbReference type="SAM" id="SignalP"/>
    </source>
</evidence>
<dbReference type="InterPro" id="IPR036179">
    <property type="entry name" value="Ig-like_dom_sf"/>
</dbReference>
<evidence type="ECO:0000256" key="19">
    <source>
        <dbReference type="ARBA" id="ARBA00048396"/>
    </source>
</evidence>
<feature type="chain" id="PRO_5035436235" description="Ig-like domain-containing protein" evidence="25">
    <location>
        <begin position="17"/>
        <end position="1435"/>
    </location>
</feature>
<evidence type="ECO:0000256" key="9">
    <source>
        <dbReference type="ARBA" id="ARBA00022729"/>
    </source>
</evidence>
<keyword evidence="4" id="KW-0964">Secreted</keyword>
<dbReference type="InterPro" id="IPR032675">
    <property type="entry name" value="LRR_dom_sf"/>
</dbReference>
<dbReference type="PANTHER" id="PTHR11475:SF58">
    <property type="entry name" value="PEROXIDASIN"/>
    <property type="match status" value="1"/>
</dbReference>
<comment type="caution">
    <text evidence="27">The sequence shown here is derived from an EMBL/GenBank/DDBJ whole genome shotgun (WGS) entry which is preliminary data.</text>
</comment>
<evidence type="ECO:0000256" key="23">
    <source>
        <dbReference type="PIRSR" id="PIRSR619791-2"/>
    </source>
</evidence>
<evidence type="ECO:0000256" key="18">
    <source>
        <dbReference type="ARBA" id="ARBA00047610"/>
    </source>
</evidence>
<evidence type="ECO:0000256" key="5">
    <source>
        <dbReference type="ARBA" id="ARBA00022559"/>
    </source>
</evidence>
<dbReference type="SMART" id="SM00013">
    <property type="entry name" value="LRRNT"/>
    <property type="match status" value="1"/>
</dbReference>
<comment type="catalytic activity">
    <reaction evidence="18">
        <text>L-lysyl-[collagen] + L-methionyl-[collagen] + H2O2 = [collagen]-L-lysyl-N-S-L-methionyl-[collagen] + 2 H2O + H(+)</text>
        <dbReference type="Rhea" id="RHEA:66020"/>
        <dbReference type="Rhea" id="RHEA-COMP:12751"/>
        <dbReference type="Rhea" id="RHEA-COMP:16949"/>
        <dbReference type="Rhea" id="RHEA-COMP:16951"/>
        <dbReference type="ChEBI" id="CHEBI:15377"/>
        <dbReference type="ChEBI" id="CHEBI:15378"/>
        <dbReference type="ChEBI" id="CHEBI:16044"/>
        <dbReference type="ChEBI" id="CHEBI:16240"/>
        <dbReference type="ChEBI" id="CHEBI:29969"/>
        <dbReference type="ChEBI" id="CHEBI:166867"/>
    </reaction>
    <physiologicalReaction direction="left-to-right" evidence="18">
        <dbReference type="Rhea" id="RHEA:66021"/>
    </physiologicalReaction>
</comment>
<evidence type="ECO:0000256" key="20">
    <source>
        <dbReference type="ARBA" id="ARBA00048887"/>
    </source>
</evidence>
<keyword evidence="6" id="KW-0433">Leucine-rich repeat</keyword>
<dbReference type="InterPro" id="IPR007110">
    <property type="entry name" value="Ig-like_dom"/>
</dbReference>
<dbReference type="GO" id="GO:0006979">
    <property type="term" value="P:response to oxidative stress"/>
    <property type="evidence" value="ECO:0007669"/>
    <property type="project" value="InterPro"/>
</dbReference>
<dbReference type="InterPro" id="IPR003591">
    <property type="entry name" value="Leu-rich_rpt_typical-subtyp"/>
</dbReference>
<evidence type="ECO:0000256" key="2">
    <source>
        <dbReference type="ARBA" id="ARBA00004613"/>
    </source>
</evidence>
<keyword evidence="11" id="KW-0106">Calcium</keyword>
<evidence type="ECO:0000256" key="17">
    <source>
        <dbReference type="ARBA" id="ARBA00047544"/>
    </source>
</evidence>
<comment type="similarity">
    <text evidence="3">Belongs to the immunoglobulin superfamily. DCC family.</text>
</comment>
<dbReference type="PRINTS" id="PR00457">
    <property type="entry name" value="ANPEROXIDASE"/>
</dbReference>
<feature type="domain" description="Ig-like" evidence="26">
    <location>
        <begin position="232"/>
        <end position="311"/>
    </location>
</feature>
<evidence type="ECO:0000256" key="1">
    <source>
        <dbReference type="ARBA" id="ARBA00001970"/>
    </source>
</evidence>
<dbReference type="GO" id="GO:0046872">
    <property type="term" value="F:metal ion binding"/>
    <property type="evidence" value="ECO:0007669"/>
    <property type="project" value="UniProtKB-KW"/>
</dbReference>
<keyword evidence="13 23" id="KW-0408">Iron</keyword>
<dbReference type="OrthoDB" id="823504at2759"/>
<dbReference type="Pfam" id="PF13855">
    <property type="entry name" value="LRR_8"/>
    <property type="match status" value="1"/>
</dbReference>
<organism evidence="27 28">
    <name type="scientific">Ignelater luminosus</name>
    <name type="common">Cucubano</name>
    <name type="synonym">Pyrophorus luminosus</name>
    <dbReference type="NCBI Taxonomy" id="2038154"/>
    <lineage>
        <taxon>Eukaryota</taxon>
        <taxon>Metazoa</taxon>
        <taxon>Ecdysozoa</taxon>
        <taxon>Arthropoda</taxon>
        <taxon>Hexapoda</taxon>
        <taxon>Insecta</taxon>
        <taxon>Pterygota</taxon>
        <taxon>Neoptera</taxon>
        <taxon>Endopterygota</taxon>
        <taxon>Coleoptera</taxon>
        <taxon>Polyphaga</taxon>
        <taxon>Elateriformia</taxon>
        <taxon>Elateroidea</taxon>
        <taxon>Elateridae</taxon>
        <taxon>Agrypninae</taxon>
        <taxon>Pyrophorini</taxon>
        <taxon>Ignelater</taxon>
    </lineage>
</organism>
<evidence type="ECO:0000313" key="27">
    <source>
        <dbReference type="EMBL" id="KAF2901525.1"/>
    </source>
</evidence>
<keyword evidence="28" id="KW-1185">Reference proteome</keyword>
<gene>
    <name evidence="27" type="ORF">ILUMI_04666</name>
</gene>
<dbReference type="InterPro" id="IPR000372">
    <property type="entry name" value="LRRNT"/>
</dbReference>
<dbReference type="InterPro" id="IPR003598">
    <property type="entry name" value="Ig_sub2"/>
</dbReference>
<dbReference type="InterPro" id="IPR013783">
    <property type="entry name" value="Ig-like_fold"/>
</dbReference>
<feature type="signal peptide" evidence="25">
    <location>
        <begin position="1"/>
        <end position="16"/>
    </location>
</feature>
<dbReference type="InterPro" id="IPR034824">
    <property type="entry name" value="Peroxidasin_peroxidase"/>
</dbReference>
<dbReference type="EMBL" id="VTPC01001565">
    <property type="protein sequence ID" value="KAF2901525.1"/>
    <property type="molecule type" value="Genomic_DNA"/>
</dbReference>
<feature type="binding site" description="axial binding residue" evidence="23">
    <location>
        <position position="1073"/>
    </location>
    <ligand>
        <name>heme b</name>
        <dbReference type="ChEBI" id="CHEBI:60344"/>
    </ligand>
    <ligandPart>
        <name>Fe</name>
        <dbReference type="ChEBI" id="CHEBI:18248"/>
    </ligandPart>
</feature>
<keyword evidence="15" id="KW-0325">Glycoprotein</keyword>
<evidence type="ECO:0000256" key="12">
    <source>
        <dbReference type="ARBA" id="ARBA00023002"/>
    </source>
</evidence>
<evidence type="ECO:0000313" key="28">
    <source>
        <dbReference type="Proteomes" id="UP000801492"/>
    </source>
</evidence>
<feature type="coiled-coil region" evidence="24">
    <location>
        <begin position="1400"/>
        <end position="1434"/>
    </location>
</feature>
<dbReference type="FunFam" id="2.60.40.10:FF:000299">
    <property type="entry name" value="protogenin isoform X2"/>
    <property type="match status" value="1"/>
</dbReference>
<evidence type="ECO:0000256" key="13">
    <source>
        <dbReference type="ARBA" id="ARBA00023004"/>
    </source>
</evidence>
<dbReference type="InterPro" id="IPR001611">
    <property type="entry name" value="Leu-rich_rpt"/>
</dbReference>
<dbReference type="Gene3D" id="1.10.640.10">
    <property type="entry name" value="Haem peroxidase domain superfamily, animal type"/>
    <property type="match status" value="1"/>
</dbReference>
<dbReference type="InterPro" id="IPR013098">
    <property type="entry name" value="Ig_I-set"/>
</dbReference>
<dbReference type="FunFam" id="1.10.640.10:FF:000001">
    <property type="entry name" value="Peroxidasin homolog"/>
    <property type="match status" value="1"/>
</dbReference>
<evidence type="ECO:0000256" key="3">
    <source>
        <dbReference type="ARBA" id="ARBA00009588"/>
    </source>
</evidence>
<evidence type="ECO:0000256" key="4">
    <source>
        <dbReference type="ARBA" id="ARBA00022525"/>
    </source>
</evidence>
<keyword evidence="7 23" id="KW-0349">Heme</keyword>
<dbReference type="GO" id="GO:0004601">
    <property type="term" value="F:peroxidase activity"/>
    <property type="evidence" value="ECO:0007669"/>
    <property type="project" value="UniProtKB-KW"/>
</dbReference>
<dbReference type="SUPFAM" id="SSF48726">
    <property type="entry name" value="Immunoglobulin"/>
    <property type="match status" value="4"/>
</dbReference>
<name>A0A8K0DJA9_IGNLU</name>
<keyword evidence="14" id="KW-1015">Disulfide bond</keyword>
<comment type="subcellular location">
    <subcellularLocation>
        <location evidence="2">Secreted</location>
    </subcellularLocation>
</comment>
<reference evidence="27" key="1">
    <citation type="submission" date="2019-08" db="EMBL/GenBank/DDBJ databases">
        <title>The genome of the North American firefly Photinus pyralis.</title>
        <authorList>
            <consortium name="Photinus pyralis genome working group"/>
            <person name="Fallon T.R."/>
            <person name="Sander Lower S.E."/>
            <person name="Weng J.-K."/>
        </authorList>
    </citation>
    <scope>NUCLEOTIDE SEQUENCE</scope>
    <source>
        <strain evidence="27">TRF0915ILg1</strain>
        <tissue evidence="27">Whole body</tissue>
    </source>
</reference>
<dbReference type="Pfam" id="PF07679">
    <property type="entry name" value="I-set"/>
    <property type="match status" value="4"/>
</dbReference>
<dbReference type="SMART" id="SM00369">
    <property type="entry name" value="LRR_TYP"/>
    <property type="match status" value="5"/>
</dbReference>
<sequence>MWCFFFVFLIIGLAEGQKRNFSNFPCPTNCVCFRRTVRCMQLELTEVPTVALQTTLLDLRFNNIRDIQPDTFKNYKNIRSLLLNNNLLTNLHNGVFNGLVQLRHLYLYKNKIKYIEPEVFQGLPKLEHLYLHNNDIQEFHAQTFSNMPSLDRLFLYNNKIQHIPSGSFSGLPRLSRLRLDSNALVCDCKIAWLTKMIKEGQFHIAAHCKYPPEMYGKPLKGMKMSDFHCQSPEILNGPQDIEVSWGGTAVFNCRVEGDTAASIVWMRNDIELPYDERYQIMEDGSLMIKNSQDTDVGRYECMVKSTEGNIKSRAARMIVRRPNEQIYDVSEYEIRKPKFVIKPQSISTVVGSPEVRLDCKVVGDPQPTVTWSQNGNSLALSSRRFMDNEGTLFIRPVEADDYGTYRCEAANMYGRISASAEVLINVPPVFTVHPESVNIQVGQYAKLECVAVGSPAPQISWYKNDEHVVSSGRIQISADGTVLEIKNAKESDSALYVCQARNALGYRESSANLKVASISQKPPKLVYKPYDVEAILGSTIELPCKGEGIPTPGLQWRKDGSDLQRNGRTRVSVNGNLYINGIALEDAGRYECTAINEHGRDTASGYITIKEERHPAGLSVGDKLVKIAFAEASHEVDAAINRTIDKLFNQNHGPRSSAEIFRIIRYPNAPARELARAAEVYERTLVNIRKHVQKGMSTNYTTDFNYREILSQEHLDLVARLSGCMAHRQMRNCTDMCYHSRYRTIDGMCNNLQNPSWGASLTGFRRILKPIYENGFSTPIGWNKEIKYYGYPKPSSRLVSTTLLSTEKITPDDSITHMVMQWGQFLDHDLDHAIPAVSSESWDGIDCKKSCDYAAPCYPIDIPPGDPRVKNRRCIDFFRSSAICGSGMTSVFFDSIQPREQINQLTSYIDASQVYGFSEDLARELRDFTNDHGYLRRGPVFSNRKPLLPYAGEQGMDCRRNLSESNVNCFLAGDIRANEQVGLLAMHTVWFREHNRVADELRRFNPHWDGETLYQEARKIVGGAMQHITYKHWLPHIVGPEGLRMLGEYKGYDPTIHPSIANVFATAALRFGHTLINPILHRLDYTFKTIREGNLPLHKAFFSPWRVVDEGGIDPLLRGLYTVPAKLKKPDQNLNTDLTEHLFESAHAVALDLAAINIHRSRDHAIPGYIEFRKFCNMTEVDTFEDLRNEITDPSIRRKLEELYGHPGNIDVFVGGILEDQAEGARVGPLFRCLLVEQFKRLRDGDRFWYENPSVFKPEQLVQIKQYTLGHVLCETGDNVTQITNNVFLLPNVQGGYVSCSEVRKVDFRLWTECCNDCRFTGQINTISRINSQRFRRETFGFTPRPEYSFDNITSNAHLNEDNHKRKVVFGEESHLSENHHNRRVVFGEDNHKMYSSKDVEKLLKRIEALESTIEKMQDSLKKMERKIKKIEKNL</sequence>
<keyword evidence="5" id="KW-0575">Peroxidase</keyword>
<evidence type="ECO:0000259" key="26">
    <source>
        <dbReference type="PROSITE" id="PS50835"/>
    </source>
</evidence>
<dbReference type="InterPro" id="IPR019791">
    <property type="entry name" value="Haem_peroxidase_animal"/>
</dbReference>
<dbReference type="Gene3D" id="3.80.10.10">
    <property type="entry name" value="Ribonuclease Inhibitor"/>
    <property type="match status" value="1"/>
</dbReference>
<comment type="catalytic activity">
    <reaction evidence="21">
        <text>hypobromite + L-tyrosyl-[protein] + H(+) = 3-bromo-L-tyrosyl-[protein] + H2O</text>
        <dbReference type="Rhea" id="RHEA:69356"/>
        <dbReference type="Rhea" id="RHEA-COMP:10136"/>
        <dbReference type="Rhea" id="RHEA-COMP:17686"/>
        <dbReference type="ChEBI" id="CHEBI:15377"/>
        <dbReference type="ChEBI" id="CHEBI:15378"/>
        <dbReference type="ChEBI" id="CHEBI:29250"/>
        <dbReference type="ChEBI" id="CHEBI:46858"/>
        <dbReference type="ChEBI" id="CHEBI:183512"/>
    </reaction>
    <physiologicalReaction direction="left-to-right" evidence="21">
        <dbReference type="Rhea" id="RHEA:69357"/>
    </physiologicalReaction>
</comment>
<dbReference type="PROSITE" id="PS51450">
    <property type="entry name" value="LRR"/>
    <property type="match status" value="2"/>
</dbReference>
<dbReference type="FunFam" id="2.60.40.10:FF:001851">
    <property type="entry name" value="Peroxidasin"/>
    <property type="match status" value="1"/>
</dbReference>
<evidence type="ECO:0000256" key="7">
    <source>
        <dbReference type="ARBA" id="ARBA00022617"/>
    </source>
</evidence>
<evidence type="ECO:0000256" key="21">
    <source>
        <dbReference type="ARBA" id="ARBA00049501"/>
    </source>
</evidence>
<dbReference type="InterPro" id="IPR037120">
    <property type="entry name" value="Haem_peroxidase_sf_animal"/>
</dbReference>
<dbReference type="PANTHER" id="PTHR11475">
    <property type="entry name" value="OXIDASE/PEROXIDASE"/>
    <property type="match status" value="1"/>
</dbReference>
<feature type="domain" description="Ig-like" evidence="26">
    <location>
        <begin position="337"/>
        <end position="425"/>
    </location>
</feature>
<dbReference type="SMART" id="SM00082">
    <property type="entry name" value="LRRCT"/>
    <property type="match status" value="1"/>
</dbReference>
<evidence type="ECO:0000256" key="22">
    <source>
        <dbReference type="ARBA" id="ARBA00061342"/>
    </source>
</evidence>
<evidence type="ECO:0000256" key="11">
    <source>
        <dbReference type="ARBA" id="ARBA00022837"/>
    </source>
</evidence>
<dbReference type="Pfam" id="PF03098">
    <property type="entry name" value="An_peroxidase"/>
    <property type="match status" value="1"/>
</dbReference>
<keyword evidence="16" id="KW-0393">Immunoglobulin domain</keyword>
<dbReference type="SMART" id="SM00408">
    <property type="entry name" value="IGc2"/>
    <property type="match status" value="4"/>
</dbReference>
<evidence type="ECO:0000256" key="10">
    <source>
        <dbReference type="ARBA" id="ARBA00022737"/>
    </source>
</evidence>
<comment type="catalytic activity">
    <reaction evidence="19">
        <text>L-lysyl-[collagen] + L-methionyl-[collagen] + hypobromite = [collagen]-L-lysyl-N-S-L-methionyl-[collagen] + bromide + H2O + H(+)</text>
        <dbReference type="Rhea" id="RHEA:66024"/>
        <dbReference type="Rhea" id="RHEA-COMP:12751"/>
        <dbReference type="Rhea" id="RHEA-COMP:16949"/>
        <dbReference type="Rhea" id="RHEA-COMP:16951"/>
        <dbReference type="ChEBI" id="CHEBI:15377"/>
        <dbReference type="ChEBI" id="CHEBI:15378"/>
        <dbReference type="ChEBI" id="CHEBI:15858"/>
        <dbReference type="ChEBI" id="CHEBI:16044"/>
        <dbReference type="ChEBI" id="CHEBI:29250"/>
        <dbReference type="ChEBI" id="CHEBI:29969"/>
        <dbReference type="ChEBI" id="CHEBI:166867"/>
    </reaction>
    <physiologicalReaction direction="left-to-right" evidence="19">
        <dbReference type="Rhea" id="RHEA:66025"/>
    </physiologicalReaction>
</comment>
<comment type="catalytic activity">
    <reaction evidence="20">
        <text>L-tyrosyl-[protein] + bromide + H2O2 + H(+) = 3-bromo-L-tyrosyl-[protein] + 2 H2O</text>
        <dbReference type="Rhea" id="RHEA:69360"/>
        <dbReference type="Rhea" id="RHEA-COMP:10136"/>
        <dbReference type="Rhea" id="RHEA-COMP:17686"/>
        <dbReference type="ChEBI" id="CHEBI:15377"/>
        <dbReference type="ChEBI" id="CHEBI:15378"/>
        <dbReference type="ChEBI" id="CHEBI:15858"/>
        <dbReference type="ChEBI" id="CHEBI:16240"/>
        <dbReference type="ChEBI" id="CHEBI:46858"/>
        <dbReference type="ChEBI" id="CHEBI:183512"/>
    </reaction>
    <physiologicalReaction direction="left-to-right" evidence="20">
        <dbReference type="Rhea" id="RHEA:69361"/>
    </physiologicalReaction>
</comment>
<comment type="similarity">
    <text evidence="22">Belongs to the peroxidase family. XPO subfamily.</text>
</comment>
<dbReference type="FunFam" id="2.60.40.10:FF:000032">
    <property type="entry name" value="palladin isoform X1"/>
    <property type="match status" value="1"/>
</dbReference>
<dbReference type="PROSITE" id="PS50835">
    <property type="entry name" value="IG_LIKE"/>
    <property type="match status" value="4"/>
</dbReference>
<evidence type="ECO:0000256" key="15">
    <source>
        <dbReference type="ARBA" id="ARBA00023180"/>
    </source>
</evidence>
<protein>
    <recommendedName>
        <fullName evidence="26">Ig-like domain-containing protein</fullName>
    </recommendedName>
</protein>